<dbReference type="GO" id="GO:0016757">
    <property type="term" value="F:glycosyltransferase activity"/>
    <property type="evidence" value="ECO:0007669"/>
    <property type="project" value="UniProtKB-KW"/>
</dbReference>
<name>A0A328B309_9CAUL</name>
<comment type="caution">
    <text evidence="4">The sequence shown here is derived from an EMBL/GenBank/DDBJ whole genome shotgun (WGS) entry which is preliminary data.</text>
</comment>
<evidence type="ECO:0000256" key="3">
    <source>
        <dbReference type="ARBA" id="ARBA00022679"/>
    </source>
</evidence>
<comment type="similarity">
    <text evidence="1">Belongs to the glycosyltransferase 2 family.</text>
</comment>
<keyword evidence="5" id="KW-1185">Reference proteome</keyword>
<evidence type="ECO:0000256" key="2">
    <source>
        <dbReference type="ARBA" id="ARBA00022676"/>
    </source>
</evidence>
<dbReference type="InterPro" id="IPR029044">
    <property type="entry name" value="Nucleotide-diphossugar_trans"/>
</dbReference>
<reference evidence="5" key="1">
    <citation type="submission" date="2018-05" db="EMBL/GenBank/DDBJ databases">
        <authorList>
            <person name="Li X."/>
        </authorList>
    </citation>
    <scope>NUCLEOTIDE SEQUENCE [LARGE SCALE GENOMIC DNA]</scope>
    <source>
        <strain evidence="5">HKS-05</strain>
    </source>
</reference>
<dbReference type="Proteomes" id="UP000249842">
    <property type="component" value="Unassembled WGS sequence"/>
</dbReference>
<protein>
    <submittedName>
        <fullName evidence="4">Glycosyltransferase family 2 protein</fullName>
    </submittedName>
</protein>
<proteinExistence type="inferred from homology"/>
<dbReference type="Gene3D" id="3.90.550.10">
    <property type="entry name" value="Spore Coat Polysaccharide Biosynthesis Protein SpsA, Chain A"/>
    <property type="match status" value="1"/>
</dbReference>
<gene>
    <name evidence="4" type="ORF">DJ021_13600</name>
</gene>
<dbReference type="AlphaFoldDB" id="A0A328B309"/>
<dbReference type="Pfam" id="PF13641">
    <property type="entry name" value="Glyco_tranf_2_3"/>
    <property type="match status" value="1"/>
</dbReference>
<evidence type="ECO:0000313" key="5">
    <source>
        <dbReference type="Proteomes" id="UP000249842"/>
    </source>
</evidence>
<dbReference type="CDD" id="cd00761">
    <property type="entry name" value="Glyco_tranf_GTA_type"/>
    <property type="match status" value="1"/>
</dbReference>
<sequence>MAGPAATPRIVVVVASLGRPDELSTLLAHLENQSVKPSRVILSVTDRADAPAAVGANVEVVVGPKGSSPQRNLGIRLALAAGCDVMVFLDDDYVPTARALELFCKVLADRPDVVGVTGTVIADGIRGPGIPTELAEELVLRYEHEAPPLTTTCVDTTGLYGCNMAFRASAIGDCRFDENLPLYAWQEDIDFSRQMRSSGRLVRSLAATGVHRGVKRARAPGFQLGWAQVVNPAYLVRKGTMPFTFAVALVIRNVIANHLRALAPEPWVDRRGRVRGNWAGILEVLRGRIDPSAVLNRISR</sequence>
<dbReference type="EMBL" id="QFYP01000001">
    <property type="protein sequence ID" value="RAK61822.1"/>
    <property type="molecule type" value="Genomic_DNA"/>
</dbReference>
<dbReference type="OrthoDB" id="8404680at2"/>
<dbReference type="PANTHER" id="PTHR43179:SF12">
    <property type="entry name" value="GALACTOFURANOSYLTRANSFERASE GLFT2"/>
    <property type="match status" value="1"/>
</dbReference>
<evidence type="ECO:0000313" key="4">
    <source>
        <dbReference type="EMBL" id="RAK61822.1"/>
    </source>
</evidence>
<accession>A0A328B309</accession>
<organism evidence="4 5">
    <name type="scientific">Phenylobacterium hankyongense</name>
    <dbReference type="NCBI Taxonomy" id="1813876"/>
    <lineage>
        <taxon>Bacteria</taxon>
        <taxon>Pseudomonadati</taxon>
        <taxon>Pseudomonadota</taxon>
        <taxon>Alphaproteobacteria</taxon>
        <taxon>Caulobacterales</taxon>
        <taxon>Caulobacteraceae</taxon>
        <taxon>Phenylobacterium</taxon>
    </lineage>
</organism>
<evidence type="ECO:0000256" key="1">
    <source>
        <dbReference type="ARBA" id="ARBA00006739"/>
    </source>
</evidence>
<dbReference type="SUPFAM" id="SSF53448">
    <property type="entry name" value="Nucleotide-diphospho-sugar transferases"/>
    <property type="match status" value="1"/>
</dbReference>
<keyword evidence="3 4" id="KW-0808">Transferase</keyword>
<dbReference type="PANTHER" id="PTHR43179">
    <property type="entry name" value="RHAMNOSYLTRANSFERASE WBBL"/>
    <property type="match status" value="1"/>
</dbReference>
<keyword evidence="2" id="KW-0328">Glycosyltransferase</keyword>